<feature type="compositionally biased region" description="Polar residues" evidence="1">
    <location>
        <begin position="52"/>
        <end position="61"/>
    </location>
</feature>
<evidence type="ECO:0000313" key="2">
    <source>
        <dbReference type="EMBL" id="KAH3811691.1"/>
    </source>
</evidence>
<dbReference type="EMBL" id="JAIWYP010000006">
    <property type="protein sequence ID" value="KAH3811691.1"/>
    <property type="molecule type" value="Genomic_DNA"/>
</dbReference>
<feature type="compositionally biased region" description="Low complexity" evidence="1">
    <location>
        <begin position="32"/>
        <end position="41"/>
    </location>
</feature>
<reference evidence="2" key="1">
    <citation type="journal article" date="2019" name="bioRxiv">
        <title>The Genome of the Zebra Mussel, Dreissena polymorpha: A Resource for Invasive Species Research.</title>
        <authorList>
            <person name="McCartney M.A."/>
            <person name="Auch B."/>
            <person name="Kono T."/>
            <person name="Mallez S."/>
            <person name="Zhang Y."/>
            <person name="Obille A."/>
            <person name="Becker A."/>
            <person name="Abrahante J.E."/>
            <person name="Garbe J."/>
            <person name="Badalamenti J.P."/>
            <person name="Herman A."/>
            <person name="Mangelson H."/>
            <person name="Liachko I."/>
            <person name="Sullivan S."/>
            <person name="Sone E.D."/>
            <person name="Koren S."/>
            <person name="Silverstein K.A.T."/>
            <person name="Beckman K.B."/>
            <person name="Gohl D.M."/>
        </authorList>
    </citation>
    <scope>NUCLEOTIDE SEQUENCE</scope>
    <source>
        <strain evidence="2">Duluth1</strain>
        <tissue evidence="2">Whole animal</tissue>
    </source>
</reference>
<protein>
    <submittedName>
        <fullName evidence="2">Uncharacterized protein</fullName>
    </submittedName>
</protein>
<evidence type="ECO:0000256" key="1">
    <source>
        <dbReference type="SAM" id="MobiDB-lite"/>
    </source>
</evidence>
<evidence type="ECO:0000313" key="3">
    <source>
        <dbReference type="Proteomes" id="UP000828390"/>
    </source>
</evidence>
<keyword evidence="3" id="KW-1185">Reference proteome</keyword>
<name>A0A9D4GA84_DREPO</name>
<feature type="compositionally biased region" description="Low complexity" evidence="1">
    <location>
        <begin position="97"/>
        <end position="108"/>
    </location>
</feature>
<feature type="compositionally biased region" description="Polar residues" evidence="1">
    <location>
        <begin position="69"/>
        <end position="86"/>
    </location>
</feature>
<proteinExistence type="predicted"/>
<accession>A0A9D4GA84</accession>
<comment type="caution">
    <text evidence="2">The sequence shown here is derived from an EMBL/GenBank/DDBJ whole genome shotgun (WGS) entry which is preliminary data.</text>
</comment>
<dbReference type="Proteomes" id="UP000828390">
    <property type="component" value="Unassembled WGS sequence"/>
</dbReference>
<gene>
    <name evidence="2" type="ORF">DPMN_140106</name>
</gene>
<dbReference type="AlphaFoldDB" id="A0A9D4GA84"/>
<feature type="region of interest" description="Disordered" evidence="1">
    <location>
        <begin position="1"/>
        <end position="155"/>
    </location>
</feature>
<reference evidence="2" key="2">
    <citation type="submission" date="2020-11" db="EMBL/GenBank/DDBJ databases">
        <authorList>
            <person name="McCartney M.A."/>
            <person name="Auch B."/>
            <person name="Kono T."/>
            <person name="Mallez S."/>
            <person name="Becker A."/>
            <person name="Gohl D.M."/>
            <person name="Silverstein K.A.T."/>
            <person name="Koren S."/>
            <person name="Bechman K.B."/>
            <person name="Herman A."/>
            <person name="Abrahante J.E."/>
            <person name="Garbe J."/>
        </authorList>
    </citation>
    <scope>NUCLEOTIDE SEQUENCE</scope>
    <source>
        <strain evidence="2">Duluth1</strain>
        <tissue evidence="2">Whole animal</tissue>
    </source>
</reference>
<sequence>MGLTDFLSGEREKGRPHTTGKSPPGQPEEPAKLLPAPLPKENIWEKRKIAQVSDTVTSQPSDARAPPAQSGNSETGSNKKPPTEVTNLRKPENQPASSLSQSIQTSSRQEAKKEFVSAEPPNENPSTQGRQDNGVIRGAKRGRGRERQRAAVQVW</sequence>
<organism evidence="2 3">
    <name type="scientific">Dreissena polymorpha</name>
    <name type="common">Zebra mussel</name>
    <name type="synonym">Mytilus polymorpha</name>
    <dbReference type="NCBI Taxonomy" id="45954"/>
    <lineage>
        <taxon>Eukaryota</taxon>
        <taxon>Metazoa</taxon>
        <taxon>Spiralia</taxon>
        <taxon>Lophotrochozoa</taxon>
        <taxon>Mollusca</taxon>
        <taxon>Bivalvia</taxon>
        <taxon>Autobranchia</taxon>
        <taxon>Heteroconchia</taxon>
        <taxon>Euheterodonta</taxon>
        <taxon>Imparidentia</taxon>
        <taxon>Neoheterodontei</taxon>
        <taxon>Myida</taxon>
        <taxon>Dreissenoidea</taxon>
        <taxon>Dreissenidae</taxon>
        <taxon>Dreissena</taxon>
    </lineage>
</organism>